<accession>A0AA35ZSQ6</accession>
<feature type="region of interest" description="Disordered" evidence="1">
    <location>
        <begin position="50"/>
        <end position="97"/>
    </location>
</feature>
<evidence type="ECO:0000256" key="1">
    <source>
        <dbReference type="SAM" id="MobiDB-lite"/>
    </source>
</evidence>
<sequence length="373" mass="40506">MDLSVVKIGILTGEKKKLNEIVQVEIEGRTFEVGVVEYEDEPWFPFVFANENDPYESESDEKSSFSGKSEDDDTNVPKNDEDDHFRDDYNHNENKTDDMELEDGEIRRVECGDAPTPSIPPAGGALQPVGELTVGEPIEVVEGVDQSSPAIALDSEQLRECFVHGEEEPTPINPVVKECNVNCYSGADHKKVDTSECGTRNGSELVGTDTHMEPINFPINLAQSGCFGPFPSVVSSPLANNSNLIAGDKPLKCRTSAKRKRCHSSMSGCNLSPINLFPDFAPDMEFPQHNPQSSFNIAVSMNPDHPIDHQTSHTCPASADPDLNLNPGLAPSFVVPEIEATAVMGAIIGFDIQPDNPVLVEVLSGNGEQEGLQ</sequence>
<dbReference type="Proteomes" id="UP001177003">
    <property type="component" value="Chromosome 8"/>
</dbReference>
<proteinExistence type="predicted"/>
<organism evidence="2 3">
    <name type="scientific">Lactuca saligna</name>
    <name type="common">Willowleaf lettuce</name>
    <dbReference type="NCBI Taxonomy" id="75948"/>
    <lineage>
        <taxon>Eukaryota</taxon>
        <taxon>Viridiplantae</taxon>
        <taxon>Streptophyta</taxon>
        <taxon>Embryophyta</taxon>
        <taxon>Tracheophyta</taxon>
        <taxon>Spermatophyta</taxon>
        <taxon>Magnoliopsida</taxon>
        <taxon>eudicotyledons</taxon>
        <taxon>Gunneridae</taxon>
        <taxon>Pentapetalae</taxon>
        <taxon>asterids</taxon>
        <taxon>campanulids</taxon>
        <taxon>Asterales</taxon>
        <taxon>Asteraceae</taxon>
        <taxon>Cichorioideae</taxon>
        <taxon>Cichorieae</taxon>
        <taxon>Lactucinae</taxon>
        <taxon>Lactuca</taxon>
    </lineage>
</organism>
<gene>
    <name evidence="2" type="ORF">LSALG_LOCUS36431</name>
</gene>
<dbReference type="EMBL" id="OX465084">
    <property type="protein sequence ID" value="CAI9297634.1"/>
    <property type="molecule type" value="Genomic_DNA"/>
</dbReference>
<protein>
    <submittedName>
        <fullName evidence="2">Uncharacterized protein</fullName>
    </submittedName>
</protein>
<keyword evidence="3" id="KW-1185">Reference proteome</keyword>
<feature type="compositionally biased region" description="Basic and acidic residues" evidence="1">
    <location>
        <begin position="78"/>
        <end position="97"/>
    </location>
</feature>
<reference evidence="2" key="1">
    <citation type="submission" date="2023-04" db="EMBL/GenBank/DDBJ databases">
        <authorList>
            <person name="Vijverberg K."/>
            <person name="Xiong W."/>
            <person name="Schranz E."/>
        </authorList>
    </citation>
    <scope>NUCLEOTIDE SEQUENCE</scope>
</reference>
<evidence type="ECO:0000313" key="3">
    <source>
        <dbReference type="Proteomes" id="UP001177003"/>
    </source>
</evidence>
<evidence type="ECO:0000313" key="2">
    <source>
        <dbReference type="EMBL" id="CAI9297634.1"/>
    </source>
</evidence>
<name>A0AA35ZSQ6_LACSI</name>
<dbReference type="AlphaFoldDB" id="A0AA35ZSQ6"/>